<dbReference type="Gene3D" id="6.10.10.120">
    <property type="entry name" value="Antitoxin ParD1-like"/>
    <property type="match status" value="1"/>
</dbReference>
<organism evidence="5 6">
    <name type="scientific">Pragia fontium DSM 5563 = ATCC 49100</name>
    <dbReference type="NCBI Taxonomy" id="1122977"/>
    <lineage>
        <taxon>Bacteria</taxon>
        <taxon>Pseudomonadati</taxon>
        <taxon>Pseudomonadota</taxon>
        <taxon>Gammaproteobacteria</taxon>
        <taxon>Enterobacterales</taxon>
        <taxon>Budviciaceae</taxon>
        <taxon>Pragia</taxon>
    </lineage>
</organism>
<protein>
    <recommendedName>
        <fullName evidence="2">Antitoxin ParD</fullName>
    </recommendedName>
</protein>
<evidence type="ECO:0000256" key="3">
    <source>
        <dbReference type="ARBA" id="ARBA00022649"/>
    </source>
</evidence>
<dbReference type="CDD" id="cd22231">
    <property type="entry name" value="RHH_NikR_HicB-like"/>
    <property type="match status" value="1"/>
</dbReference>
<comment type="function">
    <text evidence="4">Antitoxin component of a type II toxin-antitoxin (TA) system. Neutralizes the effect of toxin ParE.</text>
</comment>
<dbReference type="SUPFAM" id="SSF47598">
    <property type="entry name" value="Ribbon-helix-helix"/>
    <property type="match status" value="1"/>
</dbReference>
<keyword evidence="3" id="KW-1277">Toxin-antitoxin system</keyword>
<gene>
    <name evidence="5" type="ORF">SAMN02745723_102237</name>
</gene>
<evidence type="ECO:0000256" key="4">
    <source>
        <dbReference type="ARBA" id="ARBA00037106"/>
    </source>
</evidence>
<evidence type="ECO:0000256" key="1">
    <source>
        <dbReference type="ARBA" id="ARBA00008580"/>
    </source>
</evidence>
<dbReference type="InterPro" id="IPR022789">
    <property type="entry name" value="ParD"/>
</dbReference>
<dbReference type="PANTHER" id="PTHR36582">
    <property type="entry name" value="ANTITOXIN PARD"/>
    <property type="match status" value="1"/>
</dbReference>
<evidence type="ECO:0000313" key="6">
    <source>
        <dbReference type="Proteomes" id="UP000226420"/>
    </source>
</evidence>
<sequence>MARTMTITPGEELRQFVEGLVEAGIYQTNSEVVREGLRMLQEKYAASQLTLLRQLIDEGEQSGEAVTWNSQDFIRRMNQLKDAEK</sequence>
<name>A0AAJ5BGE4_9GAMM</name>
<dbReference type="PANTHER" id="PTHR36582:SF2">
    <property type="entry name" value="ANTITOXIN PARD"/>
    <property type="match status" value="1"/>
</dbReference>
<dbReference type="GO" id="GO:0006355">
    <property type="term" value="P:regulation of DNA-templated transcription"/>
    <property type="evidence" value="ECO:0007669"/>
    <property type="project" value="InterPro"/>
</dbReference>
<dbReference type="NCBIfam" id="TIGR02606">
    <property type="entry name" value="antidote_CC2985"/>
    <property type="match status" value="1"/>
</dbReference>
<comment type="caution">
    <text evidence="5">The sequence shown here is derived from an EMBL/GenBank/DDBJ whole genome shotgun (WGS) entry which is preliminary data.</text>
</comment>
<evidence type="ECO:0000313" key="5">
    <source>
        <dbReference type="EMBL" id="SFC38802.1"/>
    </source>
</evidence>
<reference evidence="5 6" key="1">
    <citation type="submission" date="2016-10" db="EMBL/GenBank/DDBJ databases">
        <authorList>
            <person name="Varghese N."/>
            <person name="Submissions S."/>
        </authorList>
    </citation>
    <scope>NUCLEOTIDE SEQUENCE [LARGE SCALE GENOMIC DNA]</scope>
    <source>
        <strain evidence="5 6">DSM 5563</strain>
    </source>
</reference>
<evidence type="ECO:0000256" key="2">
    <source>
        <dbReference type="ARBA" id="ARBA00017940"/>
    </source>
</evidence>
<dbReference type="AlphaFoldDB" id="A0AAJ5BGE4"/>
<proteinExistence type="inferred from homology"/>
<dbReference type="Pfam" id="PF03693">
    <property type="entry name" value="ParD_antitoxin"/>
    <property type="match status" value="1"/>
</dbReference>
<dbReference type="InterPro" id="IPR010985">
    <property type="entry name" value="Ribbon_hlx_hlx"/>
</dbReference>
<comment type="similarity">
    <text evidence="1">Belongs to the ParD antitoxin family.</text>
</comment>
<dbReference type="InterPro" id="IPR038296">
    <property type="entry name" value="ParD_sf"/>
</dbReference>
<dbReference type="EMBL" id="FOLW01000002">
    <property type="protein sequence ID" value="SFC38802.1"/>
    <property type="molecule type" value="Genomic_DNA"/>
</dbReference>
<dbReference type="RefSeq" id="WP_047780617.1">
    <property type="nucleotide sequence ID" value="NZ_FOLW01000002.1"/>
</dbReference>
<dbReference type="Proteomes" id="UP000226420">
    <property type="component" value="Unassembled WGS sequence"/>
</dbReference>
<accession>A0AAJ5BGE4</accession>